<organism evidence="1 2">
    <name type="scientific">Chryseobacterium vietnamense</name>
    <dbReference type="NCBI Taxonomy" id="866785"/>
    <lineage>
        <taxon>Bacteria</taxon>
        <taxon>Pseudomonadati</taxon>
        <taxon>Bacteroidota</taxon>
        <taxon>Flavobacteriia</taxon>
        <taxon>Flavobacteriales</taxon>
        <taxon>Weeksellaceae</taxon>
        <taxon>Chryseobacterium group</taxon>
        <taxon>Chryseobacterium</taxon>
    </lineage>
</organism>
<accession>A0ACC6JCJ5</accession>
<dbReference type="Proteomes" id="UP001184833">
    <property type="component" value="Unassembled WGS sequence"/>
</dbReference>
<dbReference type="EMBL" id="JAVDQX010000004">
    <property type="protein sequence ID" value="MDR6460495.1"/>
    <property type="molecule type" value="Genomic_DNA"/>
</dbReference>
<keyword evidence="2" id="KW-1185">Reference proteome</keyword>
<gene>
    <name evidence="1" type="ORF">J2786_003629</name>
</gene>
<proteinExistence type="predicted"/>
<evidence type="ECO:0000313" key="1">
    <source>
        <dbReference type="EMBL" id="MDR6460495.1"/>
    </source>
</evidence>
<reference evidence="1" key="1">
    <citation type="submission" date="2023-07" db="EMBL/GenBank/DDBJ databases">
        <title>Sorghum-associated microbial communities from plants grown in Nebraska, USA.</title>
        <authorList>
            <person name="Schachtman D."/>
        </authorList>
    </citation>
    <scope>NUCLEOTIDE SEQUENCE</scope>
    <source>
        <strain evidence="1">DS2329</strain>
    </source>
</reference>
<name>A0ACC6JCJ5_9FLAO</name>
<evidence type="ECO:0000313" key="2">
    <source>
        <dbReference type="Proteomes" id="UP001184833"/>
    </source>
</evidence>
<comment type="caution">
    <text evidence="1">The sequence shown here is derived from an EMBL/GenBank/DDBJ whole genome shotgun (WGS) entry which is preliminary data.</text>
</comment>
<sequence length="104" mass="11428">MYRLLEYVTSSVKNSAGELGAEQNSVVKYTPIAVRYEFPLGPDISVQSFDFSPDSKMPSISMHKSSEASKPLLLPIDFPTTKSNRIFSAPVMTAILGTSRVLIE</sequence>
<protein>
    <submittedName>
        <fullName evidence="1">Uncharacterized protein</fullName>
    </submittedName>
</protein>